<protein>
    <submittedName>
        <fullName evidence="1">Uncharacterized protein</fullName>
    </submittedName>
</protein>
<dbReference type="AlphaFoldDB" id="A0A024GQ39"/>
<organism evidence="1 2">
    <name type="scientific">Albugo candida</name>
    <dbReference type="NCBI Taxonomy" id="65357"/>
    <lineage>
        <taxon>Eukaryota</taxon>
        <taxon>Sar</taxon>
        <taxon>Stramenopiles</taxon>
        <taxon>Oomycota</taxon>
        <taxon>Peronosporomycetes</taxon>
        <taxon>Albuginales</taxon>
        <taxon>Albuginaceae</taxon>
        <taxon>Albugo</taxon>
    </lineage>
</organism>
<evidence type="ECO:0000313" key="2">
    <source>
        <dbReference type="Proteomes" id="UP000053237"/>
    </source>
</evidence>
<gene>
    <name evidence="1" type="ORF">BN9_095750</name>
</gene>
<keyword evidence="2" id="KW-1185">Reference proteome</keyword>
<dbReference type="InParanoid" id="A0A024GQ39"/>
<comment type="caution">
    <text evidence="1">The sequence shown here is derived from an EMBL/GenBank/DDBJ whole genome shotgun (WGS) entry which is preliminary data.</text>
</comment>
<accession>A0A024GQ39</accession>
<sequence length="253" mass="28809">MFIFGLGLYSADKISMLGLNKTSWVYALKFFIVCFTFGSRFQECDGQHFNGIVFSTISGVYHECYDAIINMGATRLLILSVDQPNHQVGILLATKEAITKDNIDSAFSGTSCELESMHPGYGADLLNLEKTTFAIAEYGEDGCAECLFNYCVMYWMFPRLKELSIDLETSPKECSMVCIKFCANRPIRICTSESFPVRPLTYSYYLSLSDPEYKSLEQVAQEYNVFKAKCKDWKDAVRWTDLVRMLSSRTYPQ</sequence>
<name>A0A024GQ39_9STRA</name>
<proteinExistence type="predicted"/>
<reference evidence="1 2" key="1">
    <citation type="submission" date="2012-05" db="EMBL/GenBank/DDBJ databases">
        <title>Recombination and specialization in a pathogen metapopulation.</title>
        <authorList>
            <person name="Gardiner A."/>
            <person name="Kemen E."/>
            <person name="Schultz-Larsen T."/>
            <person name="MacLean D."/>
            <person name="Van Oosterhout C."/>
            <person name="Jones J.D.G."/>
        </authorList>
    </citation>
    <scope>NUCLEOTIDE SEQUENCE [LARGE SCALE GENOMIC DNA]</scope>
    <source>
        <strain evidence="1 2">Ac Nc2</strain>
    </source>
</reference>
<evidence type="ECO:0000313" key="1">
    <source>
        <dbReference type="EMBL" id="CCI48445.1"/>
    </source>
</evidence>
<dbReference type="Proteomes" id="UP000053237">
    <property type="component" value="Unassembled WGS sequence"/>
</dbReference>
<dbReference type="EMBL" id="CAIX01000226">
    <property type="protein sequence ID" value="CCI48445.1"/>
    <property type="molecule type" value="Genomic_DNA"/>
</dbReference>